<comment type="catalytic activity">
    <reaction evidence="1">
        <text>Thiol-dependent hydrolysis of ester, thioester, amide, peptide and isopeptide bonds formed by the C-terminal Gly of ubiquitin (a 76-residue protein attached to proteins as an intracellular targeting signal).</text>
        <dbReference type="EC" id="3.4.19.12"/>
    </reaction>
</comment>
<evidence type="ECO:0000313" key="8">
    <source>
        <dbReference type="EMBL" id="CAK0859395.1"/>
    </source>
</evidence>
<evidence type="ECO:0000313" key="9">
    <source>
        <dbReference type="Proteomes" id="UP001189429"/>
    </source>
</evidence>
<gene>
    <name evidence="8" type="ORF">PCOR1329_LOCUS48780</name>
</gene>
<evidence type="ECO:0000256" key="1">
    <source>
        <dbReference type="ARBA" id="ARBA00000707"/>
    </source>
</evidence>
<dbReference type="EMBL" id="CAUYUJ010015897">
    <property type="protein sequence ID" value="CAK0859395.1"/>
    <property type="molecule type" value="Genomic_DNA"/>
</dbReference>
<dbReference type="Gene3D" id="3.30.200.60">
    <property type="entry name" value="Peptidase C65 Otubain, subdomain 1"/>
    <property type="match status" value="1"/>
</dbReference>
<dbReference type="PANTHER" id="PTHR12931">
    <property type="entry name" value="UBIQUITIN THIOLESTERASE PROTEIN OTUB"/>
    <property type="match status" value="1"/>
</dbReference>
<reference evidence="8" key="1">
    <citation type="submission" date="2023-10" db="EMBL/GenBank/DDBJ databases">
        <authorList>
            <person name="Chen Y."/>
            <person name="Shah S."/>
            <person name="Dougan E. K."/>
            <person name="Thang M."/>
            <person name="Chan C."/>
        </authorList>
    </citation>
    <scope>NUCLEOTIDE SEQUENCE [LARGE SCALE GENOMIC DNA]</scope>
</reference>
<dbReference type="Gene3D" id="1.20.1300.20">
    <property type="entry name" value="Peptidase C65 Otubain, subdomain 2"/>
    <property type="match status" value="1"/>
</dbReference>
<accession>A0ABN9UI94</accession>
<keyword evidence="6" id="KW-0788">Thiol protease</keyword>
<dbReference type="SUPFAM" id="SSF54001">
    <property type="entry name" value="Cysteine proteinases"/>
    <property type="match status" value="1"/>
</dbReference>
<keyword evidence="4" id="KW-0833">Ubl conjugation pathway</keyword>
<sequence length="325" mass="35737">ALLGGVLGCPGAMLPPSRHLPPRAMSNLSLVEGLNTLSLRLPKAQSWVSGCVDDLKDFHGWRTCTPDGNTFYRAAGFAMVEAILRKKPRKIQQFVSTLRDAGSQNSDVKALEQLLLSFQGIDNAVALQEWYRKLCFDADMDRALVRGMRQVSAEHLMRNPEVELNDMPFSLLVQNAFEMSVEEFVQQRILKDGVEADDYVLALAPMAFGLRLEIIQVDESGSSHRYDAPNDKEGHSVASLLWRPGNFDIFYSRDAAREVMQLQEGLGMQGGSSSSAAGAGQSGGPSLLPPSLLTSRQSRSTARHADEVVEAMRQSLEASLQKTER</sequence>
<feature type="compositionally biased region" description="Polar residues" evidence="7">
    <location>
        <begin position="316"/>
        <end position="325"/>
    </location>
</feature>
<keyword evidence="5" id="KW-0378">Hydrolase</keyword>
<dbReference type="PANTHER" id="PTHR12931:SF15">
    <property type="entry name" value="UBIQUITIN THIOESTERASE OTUBAIN-LIKE"/>
    <property type="match status" value="1"/>
</dbReference>
<feature type="non-terminal residue" evidence="8">
    <location>
        <position position="325"/>
    </location>
</feature>
<dbReference type="Pfam" id="PF10275">
    <property type="entry name" value="Peptidase_C65"/>
    <property type="match status" value="1"/>
</dbReference>
<dbReference type="Proteomes" id="UP001189429">
    <property type="component" value="Unassembled WGS sequence"/>
</dbReference>
<evidence type="ECO:0000256" key="5">
    <source>
        <dbReference type="ARBA" id="ARBA00022801"/>
    </source>
</evidence>
<evidence type="ECO:0000256" key="7">
    <source>
        <dbReference type="SAM" id="MobiDB-lite"/>
    </source>
</evidence>
<organism evidence="8 9">
    <name type="scientific">Prorocentrum cordatum</name>
    <dbReference type="NCBI Taxonomy" id="2364126"/>
    <lineage>
        <taxon>Eukaryota</taxon>
        <taxon>Sar</taxon>
        <taxon>Alveolata</taxon>
        <taxon>Dinophyceae</taxon>
        <taxon>Prorocentrales</taxon>
        <taxon>Prorocentraceae</taxon>
        <taxon>Prorocentrum</taxon>
    </lineage>
</organism>
<keyword evidence="3" id="KW-0645">Protease</keyword>
<dbReference type="InterPro" id="IPR042468">
    <property type="entry name" value="Peptidase_C65_otubain_sub1"/>
</dbReference>
<comment type="caution">
    <text evidence="8">The sequence shown here is derived from an EMBL/GenBank/DDBJ whole genome shotgun (WGS) entry which is preliminary data.</text>
</comment>
<evidence type="ECO:0000256" key="3">
    <source>
        <dbReference type="ARBA" id="ARBA00022670"/>
    </source>
</evidence>
<dbReference type="InterPro" id="IPR042467">
    <property type="entry name" value="Peptidase_C65_otubain_sub2"/>
</dbReference>
<feature type="non-terminal residue" evidence="8">
    <location>
        <position position="1"/>
    </location>
</feature>
<keyword evidence="9" id="KW-1185">Reference proteome</keyword>
<dbReference type="CDD" id="cd22749">
    <property type="entry name" value="Otubain_C65"/>
    <property type="match status" value="1"/>
</dbReference>
<feature type="region of interest" description="Disordered" evidence="7">
    <location>
        <begin position="265"/>
        <end position="325"/>
    </location>
</feature>
<evidence type="ECO:0000256" key="6">
    <source>
        <dbReference type="ARBA" id="ARBA00022807"/>
    </source>
</evidence>
<dbReference type="EC" id="3.4.19.12" evidence="2"/>
<name>A0ABN9UI94_9DINO</name>
<dbReference type="InterPro" id="IPR019400">
    <property type="entry name" value="Peptidase_C65_otubain"/>
</dbReference>
<protein>
    <recommendedName>
        <fullName evidence="2">ubiquitinyl hydrolase 1</fullName>
        <ecNumber evidence="2">3.4.19.12</ecNumber>
    </recommendedName>
</protein>
<feature type="compositionally biased region" description="Low complexity" evidence="7">
    <location>
        <begin position="271"/>
        <end position="300"/>
    </location>
</feature>
<evidence type="ECO:0000256" key="4">
    <source>
        <dbReference type="ARBA" id="ARBA00022786"/>
    </source>
</evidence>
<dbReference type="InterPro" id="IPR038765">
    <property type="entry name" value="Papain-like_cys_pep_sf"/>
</dbReference>
<evidence type="ECO:0000256" key="2">
    <source>
        <dbReference type="ARBA" id="ARBA00012759"/>
    </source>
</evidence>
<proteinExistence type="predicted"/>